<evidence type="ECO:0000313" key="1">
    <source>
        <dbReference type="EMBL" id="CAG8587964.1"/>
    </source>
</evidence>
<dbReference type="AlphaFoldDB" id="A0A9N9C3V7"/>
<organism evidence="1 2">
    <name type="scientific">Racocetra fulgida</name>
    <dbReference type="NCBI Taxonomy" id="60492"/>
    <lineage>
        <taxon>Eukaryota</taxon>
        <taxon>Fungi</taxon>
        <taxon>Fungi incertae sedis</taxon>
        <taxon>Mucoromycota</taxon>
        <taxon>Glomeromycotina</taxon>
        <taxon>Glomeromycetes</taxon>
        <taxon>Diversisporales</taxon>
        <taxon>Gigasporaceae</taxon>
        <taxon>Racocetra</taxon>
    </lineage>
</organism>
<feature type="non-terminal residue" evidence="1">
    <location>
        <position position="1"/>
    </location>
</feature>
<dbReference type="EMBL" id="CAJVPZ010007553">
    <property type="protein sequence ID" value="CAG8587964.1"/>
    <property type="molecule type" value="Genomic_DNA"/>
</dbReference>
<dbReference type="Proteomes" id="UP000789396">
    <property type="component" value="Unassembled WGS sequence"/>
</dbReference>
<reference evidence="1" key="1">
    <citation type="submission" date="2021-06" db="EMBL/GenBank/DDBJ databases">
        <authorList>
            <person name="Kallberg Y."/>
            <person name="Tangrot J."/>
            <person name="Rosling A."/>
        </authorList>
    </citation>
    <scope>NUCLEOTIDE SEQUENCE</scope>
    <source>
        <strain evidence="1">IN212</strain>
    </source>
</reference>
<evidence type="ECO:0000313" key="2">
    <source>
        <dbReference type="Proteomes" id="UP000789396"/>
    </source>
</evidence>
<protein>
    <submittedName>
        <fullName evidence="1">2656_t:CDS:1</fullName>
    </submittedName>
</protein>
<accession>A0A9N9C3V7</accession>
<comment type="caution">
    <text evidence="1">The sequence shown here is derived from an EMBL/GenBank/DDBJ whole genome shotgun (WGS) entry which is preliminary data.</text>
</comment>
<name>A0A9N9C3V7_9GLOM</name>
<keyword evidence="2" id="KW-1185">Reference proteome</keyword>
<dbReference type="OrthoDB" id="10520359at2759"/>
<gene>
    <name evidence="1" type="ORF">RFULGI_LOCUS6119</name>
</gene>
<proteinExistence type="predicted"/>
<sequence>ALKYRFVEVKAASDIPDEEQESLDNDSEDLEYDDLKPLYHEAVATTNSADGSLQNSLIIKSIRHIIYNSLFDY</sequence>